<feature type="compositionally biased region" description="Acidic residues" evidence="1">
    <location>
        <begin position="293"/>
        <end position="303"/>
    </location>
</feature>
<reference evidence="2" key="1">
    <citation type="journal article" date="2020" name="Stud. Mycol.">
        <title>101 Dothideomycetes genomes: a test case for predicting lifestyles and emergence of pathogens.</title>
        <authorList>
            <person name="Haridas S."/>
            <person name="Albert R."/>
            <person name="Binder M."/>
            <person name="Bloem J."/>
            <person name="Labutti K."/>
            <person name="Salamov A."/>
            <person name="Andreopoulos B."/>
            <person name="Baker S."/>
            <person name="Barry K."/>
            <person name="Bills G."/>
            <person name="Bluhm B."/>
            <person name="Cannon C."/>
            <person name="Castanera R."/>
            <person name="Culley D."/>
            <person name="Daum C."/>
            <person name="Ezra D."/>
            <person name="Gonzalez J."/>
            <person name="Henrissat B."/>
            <person name="Kuo A."/>
            <person name="Liang C."/>
            <person name="Lipzen A."/>
            <person name="Lutzoni F."/>
            <person name="Magnuson J."/>
            <person name="Mondo S."/>
            <person name="Nolan M."/>
            <person name="Ohm R."/>
            <person name="Pangilinan J."/>
            <person name="Park H.-J."/>
            <person name="Ramirez L."/>
            <person name="Alfaro M."/>
            <person name="Sun H."/>
            <person name="Tritt A."/>
            <person name="Yoshinaga Y."/>
            <person name="Zwiers L.-H."/>
            <person name="Turgeon B."/>
            <person name="Goodwin S."/>
            <person name="Spatafora J."/>
            <person name="Crous P."/>
            <person name="Grigoriev I."/>
        </authorList>
    </citation>
    <scope>NUCLEOTIDE SEQUENCE</scope>
    <source>
        <strain evidence="2">CBS 115976</strain>
    </source>
</reference>
<dbReference type="AlphaFoldDB" id="A0A6A6UIN1"/>
<name>A0A6A6UIN1_9PEZI</name>
<evidence type="ECO:0000313" key="2">
    <source>
        <dbReference type="EMBL" id="KAF2671333.1"/>
    </source>
</evidence>
<feature type="non-terminal residue" evidence="2">
    <location>
        <position position="303"/>
    </location>
</feature>
<feature type="region of interest" description="Disordered" evidence="1">
    <location>
        <begin position="1"/>
        <end position="20"/>
    </location>
</feature>
<feature type="region of interest" description="Disordered" evidence="1">
    <location>
        <begin position="29"/>
        <end position="56"/>
    </location>
</feature>
<organism evidence="2 3">
    <name type="scientific">Microthyrium microscopicum</name>
    <dbReference type="NCBI Taxonomy" id="703497"/>
    <lineage>
        <taxon>Eukaryota</taxon>
        <taxon>Fungi</taxon>
        <taxon>Dikarya</taxon>
        <taxon>Ascomycota</taxon>
        <taxon>Pezizomycotina</taxon>
        <taxon>Dothideomycetes</taxon>
        <taxon>Dothideomycetes incertae sedis</taxon>
        <taxon>Microthyriales</taxon>
        <taxon>Microthyriaceae</taxon>
        <taxon>Microthyrium</taxon>
    </lineage>
</organism>
<feature type="region of interest" description="Disordered" evidence="1">
    <location>
        <begin position="208"/>
        <end position="227"/>
    </location>
</feature>
<feature type="region of interest" description="Disordered" evidence="1">
    <location>
        <begin position="235"/>
        <end position="303"/>
    </location>
</feature>
<sequence length="303" mass="33174">MNSARYNDARNTKSKGPNILRDFSGVPLILSGEDAPETTTTTTATTKPPLNPTQSNAKEAAIVSKIYAQARRFRTTAYSEPFLTLAQKERDANDDEVFQFISGYVAQSQDKAYLHPDAKFTKWGLDFGKAGRSGGAKMGYLKVLEKWTNPEGLDESDVAEAVERNRKEEEERKAKKVKRMGDYVFGQQHTKETVDLVVRSRLGSMVPSKTMPGVDVPVGWQGEENQDGMNIEVDMKKGLDGGSVDEMDVDGTSVGKNGLDEDSDESSEDGGYDKLVEQTAEENAPVSEADSSSSEESEDDSDS</sequence>
<dbReference type="EMBL" id="MU004233">
    <property type="protein sequence ID" value="KAF2671333.1"/>
    <property type="molecule type" value="Genomic_DNA"/>
</dbReference>
<feature type="compositionally biased region" description="Acidic residues" evidence="1">
    <location>
        <begin position="260"/>
        <end position="270"/>
    </location>
</feature>
<evidence type="ECO:0000313" key="3">
    <source>
        <dbReference type="Proteomes" id="UP000799302"/>
    </source>
</evidence>
<protein>
    <submittedName>
        <fullName evidence="2">Uncharacterized protein</fullName>
    </submittedName>
</protein>
<keyword evidence="3" id="KW-1185">Reference proteome</keyword>
<gene>
    <name evidence="2" type="ORF">BT63DRAFT_423541</name>
</gene>
<accession>A0A6A6UIN1</accession>
<dbReference type="Proteomes" id="UP000799302">
    <property type="component" value="Unassembled WGS sequence"/>
</dbReference>
<evidence type="ECO:0000256" key="1">
    <source>
        <dbReference type="SAM" id="MobiDB-lite"/>
    </source>
</evidence>
<proteinExistence type="predicted"/>